<accession>A0ABU8UTU1</accession>
<dbReference type="EMBL" id="JBBKAK010000001">
    <property type="protein sequence ID" value="MEJ8672321.1"/>
    <property type="molecule type" value="Genomic_DNA"/>
</dbReference>
<reference evidence="2 3" key="1">
    <citation type="submission" date="2024-03" db="EMBL/GenBank/DDBJ databases">
        <title>Novel Streptomyces species of biotechnological and ecological value are a feature of Machair soil.</title>
        <authorList>
            <person name="Prole J.R."/>
            <person name="Goodfellow M."/>
            <person name="Allenby N."/>
            <person name="Ward A.C."/>
        </authorList>
    </citation>
    <scope>NUCLEOTIDE SEQUENCE [LARGE SCALE GENOMIC DNA]</scope>
    <source>
        <strain evidence="2 3">MS1.AVA.1</strain>
    </source>
</reference>
<dbReference type="PANTHER" id="PTHR31299">
    <property type="entry name" value="ESTERASE, PUTATIVE (AFU_ORTHOLOGUE AFUA_1G05850)-RELATED"/>
    <property type="match status" value="1"/>
</dbReference>
<feature type="region of interest" description="Disordered" evidence="1">
    <location>
        <begin position="1"/>
        <end position="111"/>
    </location>
</feature>
<evidence type="ECO:0000313" key="2">
    <source>
        <dbReference type="EMBL" id="MEJ8672321.1"/>
    </source>
</evidence>
<dbReference type="Pfam" id="PF05139">
    <property type="entry name" value="Erythro_esteras"/>
    <property type="match status" value="1"/>
</dbReference>
<dbReference type="Gene3D" id="3.30.1870.10">
    <property type="entry name" value="EreA-like, domain 2"/>
    <property type="match status" value="1"/>
</dbReference>
<dbReference type="SUPFAM" id="SSF159501">
    <property type="entry name" value="EreA/ChaN-like"/>
    <property type="match status" value="1"/>
</dbReference>
<dbReference type="Gene3D" id="3.40.1660.10">
    <property type="entry name" value="EreA-like (biosynthetic domain)"/>
    <property type="match status" value="1"/>
</dbReference>
<comment type="caution">
    <text evidence="2">The sequence shown here is derived from an EMBL/GenBank/DDBJ whole genome shotgun (WGS) entry which is preliminary data.</text>
</comment>
<evidence type="ECO:0000256" key="1">
    <source>
        <dbReference type="SAM" id="MobiDB-lite"/>
    </source>
</evidence>
<evidence type="ECO:0000313" key="3">
    <source>
        <dbReference type="Proteomes" id="UP001376459"/>
    </source>
</evidence>
<name>A0ABU8UTU1_9ACTN</name>
<keyword evidence="3" id="KW-1185">Reference proteome</keyword>
<dbReference type="CDD" id="cd14728">
    <property type="entry name" value="Ere-like"/>
    <property type="match status" value="1"/>
</dbReference>
<proteinExistence type="predicted"/>
<dbReference type="PANTHER" id="PTHR31299:SF0">
    <property type="entry name" value="ESTERASE, PUTATIVE (AFU_ORTHOLOGUE AFUA_1G05850)-RELATED"/>
    <property type="match status" value="1"/>
</dbReference>
<feature type="compositionally biased region" description="Basic and acidic residues" evidence="1">
    <location>
        <begin position="8"/>
        <end position="24"/>
    </location>
</feature>
<dbReference type="Proteomes" id="UP001376459">
    <property type="component" value="Unassembled WGS sequence"/>
</dbReference>
<organism evidence="2 3">
    <name type="scientific">Streptomyces machairae</name>
    <dbReference type="NCBI Taxonomy" id="3134109"/>
    <lineage>
        <taxon>Bacteria</taxon>
        <taxon>Bacillati</taxon>
        <taxon>Actinomycetota</taxon>
        <taxon>Actinomycetes</taxon>
        <taxon>Kitasatosporales</taxon>
        <taxon>Streptomycetaceae</taxon>
        <taxon>Streptomyces</taxon>
    </lineage>
</organism>
<dbReference type="InterPro" id="IPR052036">
    <property type="entry name" value="Hydrolase/PRTase-associated"/>
</dbReference>
<dbReference type="InterPro" id="IPR007815">
    <property type="entry name" value="Emycin_Estase"/>
</dbReference>
<gene>
    <name evidence="2" type="ORF">WKI71_40210</name>
</gene>
<dbReference type="Gene3D" id="1.20.1440.30">
    <property type="entry name" value="Biosynthetic Protein domain"/>
    <property type="match status" value="1"/>
</dbReference>
<feature type="compositionally biased region" description="Basic residues" evidence="1">
    <location>
        <begin position="29"/>
        <end position="41"/>
    </location>
</feature>
<sequence>MASASDRINADPVHHPRRPDDRHPGHGGTSRRHHLHHRRRGAQPCRPPAADRGTGRRHPRSAPPGPDDRRRAGRRPGGGHPRLARLLRPQGPRLPASRRGEGIPHRRPGGPWSTGLRLNDYVLHGKGDPRRIMRAEFQRDYLWWNNTDYLRLVEWMRGYNVRHPGDPVRFMGDDIAWTGPESYDAVEDYAAGARPELSARLAALYRGLRPTVPTGAYIEQYLGLPYAERKERAERTGEALALLRRQSADGAGAAADTEAYDWAVQQATVIDQTARQYDFDVEDPAQIAEAMRYRDGVMAANVVWWQEHTGTKVLLSAHNNHVGHVPEVPAENPEVQGAFLRDRLGAGYVSVGLTFGHGSFNATGWDDDTIRRWTLGPAGPGSNERTLDRVRHGGDYVLDLRSVGSPADDWLRRARPTRSIGTAYPDGPHDIALARSYDVLIHLREVEAARLRDR</sequence>
<protein>
    <submittedName>
        <fullName evidence="2">Erythromycin esterase family protein</fullName>
    </submittedName>
</protein>